<dbReference type="RefSeq" id="WP_354643911.1">
    <property type="nucleotide sequence ID" value="NZ_CP159872.1"/>
</dbReference>
<protein>
    <submittedName>
        <fullName evidence="1">DUF6300 family protein</fullName>
    </submittedName>
</protein>
<name>A0AAU8K4F7_9ACTN</name>
<reference evidence="1" key="1">
    <citation type="submission" date="2024-06" db="EMBL/GenBank/DDBJ databases">
        <title>The genome sequences of Kitasatospora sp. strain HUAS MG31.</title>
        <authorList>
            <person name="Mo P."/>
        </authorList>
    </citation>
    <scope>NUCLEOTIDE SEQUENCE</scope>
    <source>
        <strain evidence="1">HUAS MG31</strain>
    </source>
</reference>
<organism evidence="1">
    <name type="scientific">Kitasatospora camelliae</name>
    <dbReference type="NCBI Taxonomy" id="3156397"/>
    <lineage>
        <taxon>Bacteria</taxon>
        <taxon>Bacillati</taxon>
        <taxon>Actinomycetota</taxon>
        <taxon>Actinomycetes</taxon>
        <taxon>Kitasatosporales</taxon>
        <taxon>Streptomycetaceae</taxon>
        <taxon>Kitasatospora</taxon>
    </lineage>
</organism>
<dbReference type="InterPro" id="IPR046267">
    <property type="entry name" value="DUF6300"/>
</dbReference>
<gene>
    <name evidence="1" type="ORF">ABWK59_30685</name>
</gene>
<accession>A0AAU8K4F7</accession>
<dbReference type="AlphaFoldDB" id="A0AAU8K4F7"/>
<dbReference type="EMBL" id="CP159872">
    <property type="protein sequence ID" value="XCM82976.1"/>
    <property type="molecule type" value="Genomic_DNA"/>
</dbReference>
<dbReference type="Pfam" id="PF19817">
    <property type="entry name" value="DUF6300"/>
    <property type="match status" value="1"/>
</dbReference>
<sequence>MSVRVERCDRVGACATCESDLLLVTQIPVGDGRRVPLALCGTCDAERGAAGQLVALLNVPAEQRDVAAIGDSMVAWMREEMAARGWVHVPRPKPSLN</sequence>
<dbReference type="KEGG" id="kcm:ABWK59_30685"/>
<evidence type="ECO:0000313" key="1">
    <source>
        <dbReference type="EMBL" id="XCM82976.1"/>
    </source>
</evidence>
<proteinExistence type="predicted"/>